<dbReference type="EMBL" id="MT142516">
    <property type="protein sequence ID" value="QJA83704.1"/>
    <property type="molecule type" value="Genomic_DNA"/>
</dbReference>
<evidence type="ECO:0000313" key="2">
    <source>
        <dbReference type="EMBL" id="QJA83704.1"/>
    </source>
</evidence>
<organism evidence="2">
    <name type="scientific">viral metagenome</name>
    <dbReference type="NCBI Taxonomy" id="1070528"/>
    <lineage>
        <taxon>unclassified sequences</taxon>
        <taxon>metagenomes</taxon>
        <taxon>organismal metagenomes</taxon>
    </lineage>
</organism>
<gene>
    <name evidence="2" type="ORF">MM415A00259_0029</name>
    <name evidence="1" type="ORF">MM415B00452_0039</name>
</gene>
<dbReference type="AlphaFoldDB" id="A0A6M3KQE8"/>
<protein>
    <submittedName>
        <fullName evidence="2">Uncharacterized protein</fullName>
    </submittedName>
</protein>
<accession>A0A6M3KQE8</accession>
<sequence length="99" mass="11523">MLLKFKLSMPNNNSWNGKWSGDGKEYNIMRNFTSKKEAQRMLDKGYYHYNFGDGWSAGIDVTKLDAKQARQARKASKGFCGYEWMVDSIWLNDEIKVRG</sequence>
<proteinExistence type="predicted"/>
<evidence type="ECO:0000313" key="1">
    <source>
        <dbReference type="EMBL" id="QJA64938.1"/>
    </source>
</evidence>
<reference evidence="2" key="1">
    <citation type="submission" date="2020-03" db="EMBL/GenBank/DDBJ databases">
        <title>The deep terrestrial virosphere.</title>
        <authorList>
            <person name="Holmfeldt K."/>
            <person name="Nilsson E."/>
            <person name="Simone D."/>
            <person name="Lopez-Fernandez M."/>
            <person name="Wu X."/>
            <person name="de Brujin I."/>
            <person name="Lundin D."/>
            <person name="Andersson A."/>
            <person name="Bertilsson S."/>
            <person name="Dopson M."/>
        </authorList>
    </citation>
    <scope>NUCLEOTIDE SEQUENCE</scope>
    <source>
        <strain evidence="2">MM415A00259</strain>
        <strain evidence="1">MM415B00452</strain>
    </source>
</reference>
<name>A0A6M3KQE8_9ZZZZ</name>
<dbReference type="EMBL" id="MT141529">
    <property type="protein sequence ID" value="QJA64938.1"/>
    <property type="molecule type" value="Genomic_DNA"/>
</dbReference>